<keyword evidence="2" id="KW-1185">Reference proteome</keyword>
<sequence>EELGIVSPRGGEEAFAIMSELISQGVALIIVDSVSNLVPLSHELTHKKTIIIFINQIRNKISPNYLPGNPTTTTGGMALRFDADLRIYLKKGDEIKRNNAVVGVEIGAKIVKNKLAAPGATANLELIFSHGIQKEREIIELATAKNLLEKSGNWYYYRGTSLGNGKENVLTYLRENPKIYQEAGSLLHFVIANWYFLDVPHNSLPSRKLNSQL</sequence>
<evidence type="ECO:0000313" key="1">
    <source>
        <dbReference type="EMBL" id="CAG8836730.1"/>
    </source>
</evidence>
<dbReference type="EMBL" id="CAJVQC010115583">
    <property type="protein sequence ID" value="CAG8836730.1"/>
    <property type="molecule type" value="Genomic_DNA"/>
</dbReference>
<evidence type="ECO:0000313" key="2">
    <source>
        <dbReference type="Proteomes" id="UP000789920"/>
    </source>
</evidence>
<organism evidence="1 2">
    <name type="scientific">Racocetra persica</name>
    <dbReference type="NCBI Taxonomy" id="160502"/>
    <lineage>
        <taxon>Eukaryota</taxon>
        <taxon>Fungi</taxon>
        <taxon>Fungi incertae sedis</taxon>
        <taxon>Mucoromycota</taxon>
        <taxon>Glomeromycotina</taxon>
        <taxon>Glomeromycetes</taxon>
        <taxon>Diversisporales</taxon>
        <taxon>Gigasporaceae</taxon>
        <taxon>Racocetra</taxon>
    </lineage>
</organism>
<comment type="caution">
    <text evidence="1">The sequence shown here is derived from an EMBL/GenBank/DDBJ whole genome shotgun (WGS) entry which is preliminary data.</text>
</comment>
<protein>
    <submittedName>
        <fullName evidence="1">5664_t:CDS:1</fullName>
    </submittedName>
</protein>
<feature type="non-terminal residue" evidence="1">
    <location>
        <position position="213"/>
    </location>
</feature>
<proteinExistence type="predicted"/>
<name>A0ACA9SFS1_9GLOM</name>
<feature type="non-terminal residue" evidence="1">
    <location>
        <position position="1"/>
    </location>
</feature>
<reference evidence="1" key="1">
    <citation type="submission" date="2021-06" db="EMBL/GenBank/DDBJ databases">
        <authorList>
            <person name="Kallberg Y."/>
            <person name="Tangrot J."/>
            <person name="Rosling A."/>
        </authorList>
    </citation>
    <scope>NUCLEOTIDE SEQUENCE</scope>
    <source>
        <strain evidence="1">MA461A</strain>
    </source>
</reference>
<dbReference type="Proteomes" id="UP000789920">
    <property type="component" value="Unassembled WGS sequence"/>
</dbReference>
<accession>A0ACA9SFS1</accession>
<gene>
    <name evidence="1" type="ORF">RPERSI_LOCUS30040</name>
</gene>